<dbReference type="AlphaFoldDB" id="A0A450T752"/>
<reference evidence="1" key="1">
    <citation type="submission" date="2019-02" db="EMBL/GenBank/DDBJ databases">
        <authorList>
            <person name="Gruber-Vodicka R. H."/>
            <person name="Seah K. B. B."/>
        </authorList>
    </citation>
    <scope>NUCLEOTIDE SEQUENCE</scope>
    <source>
        <strain evidence="1">BECK_BZ15</strain>
    </source>
</reference>
<evidence type="ECO:0000313" key="1">
    <source>
        <dbReference type="EMBL" id="VFJ62362.1"/>
    </source>
</evidence>
<organism evidence="1">
    <name type="scientific">Candidatus Kentrum sp. FW</name>
    <dbReference type="NCBI Taxonomy" id="2126338"/>
    <lineage>
        <taxon>Bacteria</taxon>
        <taxon>Pseudomonadati</taxon>
        <taxon>Pseudomonadota</taxon>
        <taxon>Gammaproteobacteria</taxon>
        <taxon>Candidatus Kentrum</taxon>
    </lineage>
</organism>
<dbReference type="InterPro" id="IPR016084">
    <property type="entry name" value="Haem_Oase-like_multi-hlx"/>
</dbReference>
<proteinExistence type="predicted"/>
<dbReference type="Gene3D" id="1.20.910.10">
    <property type="entry name" value="Heme oxygenase-like"/>
    <property type="match status" value="1"/>
</dbReference>
<accession>A0A450T752</accession>
<protein>
    <submittedName>
        <fullName evidence="1">Uncharacterized protein</fullName>
    </submittedName>
</protein>
<name>A0A450T752_9GAMM</name>
<sequence length="342" mass="39480">MISIDDARTNGRRVVQETLEGALWKRNEEFSMELINNEAMISIDDARTNGRRVVQETLEGALWKRNEEFSMELINNEAMISIDDARTNGRRVVQETLEGALWKRNEEFSMELINIINEHRFSHHPIYQTNHSPFRDHRSEKIFYQEYGQLMEVVTHGVIHALNACTQLQSRLGTKAVYGARFLLQINLLDELGFRTGQTRSRCYAGHPYLSHFMQYAESMSQIGISVQELETHRLTDECGAFCRCFTNNYGDYARLICVLALFDKVFADTISEWSIEVAKSSGLDVSQGYYSIGVGGNDATDTWYLFRQAITPEHYQEMRVLTLETLETWAVWLDRLLTLSC</sequence>
<dbReference type="EMBL" id="CAADEW010000126">
    <property type="protein sequence ID" value="VFJ62362.1"/>
    <property type="molecule type" value="Genomic_DNA"/>
</dbReference>
<gene>
    <name evidence="1" type="ORF">BECKFW1821A_GA0114235_11263</name>
</gene>